<evidence type="ECO:0000256" key="1">
    <source>
        <dbReference type="SAM" id="MobiDB-lite"/>
    </source>
</evidence>
<dbReference type="Proteomes" id="UP000277928">
    <property type="component" value="Unassembled WGS sequence"/>
</dbReference>
<keyword evidence="3" id="KW-1185">Reference proteome</keyword>
<organism evidence="2 3">
    <name type="scientific">Litomosoides sigmodontis</name>
    <name type="common">Filarial nematode worm</name>
    <dbReference type="NCBI Taxonomy" id="42156"/>
    <lineage>
        <taxon>Eukaryota</taxon>
        <taxon>Metazoa</taxon>
        <taxon>Ecdysozoa</taxon>
        <taxon>Nematoda</taxon>
        <taxon>Chromadorea</taxon>
        <taxon>Rhabditida</taxon>
        <taxon>Spirurina</taxon>
        <taxon>Spiruromorpha</taxon>
        <taxon>Filarioidea</taxon>
        <taxon>Onchocercidae</taxon>
        <taxon>Litomosoides</taxon>
    </lineage>
</organism>
<evidence type="ECO:0008006" key="4">
    <source>
        <dbReference type="Google" id="ProtNLM"/>
    </source>
</evidence>
<feature type="region of interest" description="Disordered" evidence="1">
    <location>
        <begin position="145"/>
        <end position="176"/>
    </location>
</feature>
<evidence type="ECO:0000313" key="3">
    <source>
        <dbReference type="Proteomes" id="UP000277928"/>
    </source>
</evidence>
<dbReference type="AlphaFoldDB" id="A0A3P6SNH1"/>
<gene>
    <name evidence="2" type="ORF">NLS_LOCUS3294</name>
</gene>
<evidence type="ECO:0000313" key="2">
    <source>
        <dbReference type="EMBL" id="VDK76496.1"/>
    </source>
</evidence>
<proteinExistence type="predicted"/>
<dbReference type="OrthoDB" id="5847509at2759"/>
<protein>
    <recommendedName>
        <fullName evidence="4">Cysteine rich repeat-containing domain protein</fullName>
    </recommendedName>
</protein>
<sequence length="445" mass="49542">MRRRKLLPILQHFQLRTRARRCVCISISCGCYQPSSSRYRQPPSLPHRRPTYRQQFDVSSPCITNCLQGCLQHQRSAACLQICTNLCGTQTAHQQPGAYKLAPYQPYQYEPPTRGEVVDGQQSVGETCINVCMPGCESQCIQKSTPTPTMPQQNGPIPVVQSQTPSYYPSEEYEPAAQQSPSSENTICVHLCMPSCESQCIERTTTPAVLPQTEQPNDVYYLKPTSYVSSQSHQNFVQVNQTSFALRPQHYSGTAATICIPVCMPSCQARCTENQGQSGRGREYATIGPTQADLLPYEISISLPQSIQQLPDCMNLCLETCMQQCVGQNQPEDQCRPSCTYTCQESCAQSPTNTASSVQQREVESEVYETVAPTFDNSMSRRPLPKTFLLRSPPYYRQVSLSQPQVTGCLSGPARAAHCKCPSGYVTCLSEKSAVSQQQCCRKRR</sequence>
<dbReference type="OMA" id="LCMPSCE"/>
<name>A0A3P6SNH1_LITSI</name>
<accession>A0A3P6SNH1</accession>
<feature type="compositionally biased region" description="Polar residues" evidence="1">
    <location>
        <begin position="145"/>
        <end position="167"/>
    </location>
</feature>
<dbReference type="STRING" id="42156.A0A3P6SNH1"/>
<reference evidence="2 3" key="1">
    <citation type="submission" date="2018-08" db="EMBL/GenBank/DDBJ databases">
        <authorList>
            <person name="Laetsch R D."/>
            <person name="Stevens L."/>
            <person name="Kumar S."/>
            <person name="Blaxter L. M."/>
        </authorList>
    </citation>
    <scope>NUCLEOTIDE SEQUENCE [LARGE SCALE GENOMIC DNA]</scope>
</reference>
<dbReference type="PANTHER" id="PTHR31895">
    <property type="entry name" value="PROTEIN CBG03177-RELATED"/>
    <property type="match status" value="1"/>
</dbReference>
<dbReference type="EMBL" id="UYRX01000175">
    <property type="protein sequence ID" value="VDK76496.1"/>
    <property type="molecule type" value="Genomic_DNA"/>
</dbReference>